<organism evidence="1 2">
    <name type="scientific">Comamonas suwonensis</name>
    <dbReference type="NCBI Taxonomy" id="2606214"/>
    <lineage>
        <taxon>Bacteria</taxon>
        <taxon>Pseudomonadati</taxon>
        <taxon>Pseudomonadota</taxon>
        <taxon>Betaproteobacteria</taxon>
        <taxon>Burkholderiales</taxon>
        <taxon>Comamonadaceae</taxon>
        <taxon>Comamonas</taxon>
    </lineage>
</organism>
<evidence type="ECO:0000313" key="1">
    <source>
        <dbReference type="EMBL" id="MBI1626474.1"/>
    </source>
</evidence>
<evidence type="ECO:0000313" key="2">
    <source>
        <dbReference type="Proteomes" id="UP000530032"/>
    </source>
</evidence>
<dbReference type="AlphaFoldDB" id="A0A843BBU7"/>
<dbReference type="RefSeq" id="WP_198461790.1">
    <property type="nucleotide sequence ID" value="NZ_JABBCQ020000019.1"/>
</dbReference>
<name>A0A843BBU7_9BURK</name>
<gene>
    <name evidence="1" type="ORF">HF327_018495</name>
</gene>
<dbReference type="EMBL" id="JABBCQ020000019">
    <property type="protein sequence ID" value="MBI1626474.1"/>
    <property type="molecule type" value="Genomic_DNA"/>
</dbReference>
<sequence>MTMQLPMTMQFEPNQLAAAELADRYIEIVLSTKPEQLIGPVSSPTGDVTAYAQRLTNFRLQLINQLSQQPLPSFEED</sequence>
<reference evidence="1" key="1">
    <citation type="submission" date="2020-12" db="EMBL/GenBank/DDBJ databases">
        <title>Comamonas sp. nov., isolated from stream water.</title>
        <authorList>
            <person name="Park K.-H."/>
        </authorList>
    </citation>
    <scope>NUCLEOTIDE SEQUENCE</scope>
    <source>
        <strain evidence="1">EJ-4</strain>
    </source>
</reference>
<keyword evidence="2" id="KW-1185">Reference proteome</keyword>
<protein>
    <submittedName>
        <fullName evidence="1">Uncharacterized protein</fullName>
    </submittedName>
</protein>
<accession>A0A843BBU7</accession>
<dbReference type="Proteomes" id="UP000530032">
    <property type="component" value="Unassembled WGS sequence"/>
</dbReference>
<comment type="caution">
    <text evidence="1">The sequence shown here is derived from an EMBL/GenBank/DDBJ whole genome shotgun (WGS) entry which is preliminary data.</text>
</comment>
<proteinExistence type="predicted"/>